<feature type="transmembrane region" description="Helical" evidence="1">
    <location>
        <begin position="28"/>
        <end position="45"/>
    </location>
</feature>
<evidence type="ECO:0000313" key="3">
    <source>
        <dbReference type="Proteomes" id="UP001362999"/>
    </source>
</evidence>
<keyword evidence="3" id="KW-1185">Reference proteome</keyword>
<feature type="transmembrane region" description="Helical" evidence="1">
    <location>
        <begin position="98"/>
        <end position="116"/>
    </location>
</feature>
<evidence type="ECO:0000313" key="2">
    <source>
        <dbReference type="EMBL" id="KAK6977385.1"/>
    </source>
</evidence>
<keyword evidence="1" id="KW-0812">Transmembrane</keyword>
<keyword evidence="1" id="KW-0472">Membrane</keyword>
<dbReference type="EMBL" id="JAWWNJ010000169">
    <property type="protein sequence ID" value="KAK6977385.1"/>
    <property type="molecule type" value="Genomic_DNA"/>
</dbReference>
<organism evidence="2 3">
    <name type="scientific">Favolaschia claudopus</name>
    <dbReference type="NCBI Taxonomy" id="2862362"/>
    <lineage>
        <taxon>Eukaryota</taxon>
        <taxon>Fungi</taxon>
        <taxon>Dikarya</taxon>
        <taxon>Basidiomycota</taxon>
        <taxon>Agaricomycotina</taxon>
        <taxon>Agaricomycetes</taxon>
        <taxon>Agaricomycetidae</taxon>
        <taxon>Agaricales</taxon>
        <taxon>Marasmiineae</taxon>
        <taxon>Mycenaceae</taxon>
        <taxon>Favolaschia</taxon>
    </lineage>
</organism>
<sequence>MSSNTTALLNPLTPLAFLTPEVGDQVQIGNYVVVGTLAAFIWDVLCNSFNDYRLVSQYRVGIGTWAYFAARFCTLFYLIASTLYLTYPLGKCVLARKFYEVGCAIAVPTNTLLIFLRARAIFNNNKYLVLLFFLLWLTVAGTAIMPAIPGMITAANIGPTKYCTTKSDKSFTGLFTIAPPIHDTVVFVAISWRMFQTSHLGDSNGSRRRRDTIKAAITGEYLPRFSKAVLKDGQMYYLWLLLISSHAADQLTMQLASRSLQTFLLRSCHSIPT</sequence>
<reference evidence="2 3" key="1">
    <citation type="journal article" date="2024" name="J Genomics">
        <title>Draft genome sequencing and assembly of Favolaschia claudopus CIRM-BRFM 2984 isolated from oak limbs.</title>
        <authorList>
            <person name="Navarro D."/>
            <person name="Drula E."/>
            <person name="Chaduli D."/>
            <person name="Cazenave R."/>
            <person name="Ahrendt S."/>
            <person name="Wang J."/>
            <person name="Lipzen A."/>
            <person name="Daum C."/>
            <person name="Barry K."/>
            <person name="Grigoriev I.V."/>
            <person name="Favel A."/>
            <person name="Rosso M.N."/>
            <person name="Martin F."/>
        </authorList>
    </citation>
    <scope>NUCLEOTIDE SEQUENCE [LARGE SCALE GENOMIC DNA]</scope>
    <source>
        <strain evidence="2 3">CIRM-BRFM 2984</strain>
    </source>
</reference>
<dbReference type="AlphaFoldDB" id="A0AAV9ZC15"/>
<keyword evidence="1" id="KW-1133">Transmembrane helix</keyword>
<name>A0AAV9ZC15_9AGAR</name>
<protein>
    <submittedName>
        <fullName evidence="2">Uncharacterized protein</fullName>
    </submittedName>
</protein>
<comment type="caution">
    <text evidence="2">The sequence shown here is derived from an EMBL/GenBank/DDBJ whole genome shotgun (WGS) entry which is preliminary data.</text>
</comment>
<evidence type="ECO:0000256" key="1">
    <source>
        <dbReference type="SAM" id="Phobius"/>
    </source>
</evidence>
<proteinExistence type="predicted"/>
<accession>A0AAV9ZC15</accession>
<feature type="transmembrane region" description="Helical" evidence="1">
    <location>
        <begin position="65"/>
        <end position="86"/>
    </location>
</feature>
<gene>
    <name evidence="2" type="ORF">R3P38DRAFT_2666665</name>
</gene>
<dbReference type="Proteomes" id="UP001362999">
    <property type="component" value="Unassembled WGS sequence"/>
</dbReference>
<feature type="transmembrane region" description="Helical" evidence="1">
    <location>
        <begin position="128"/>
        <end position="148"/>
    </location>
</feature>